<reference evidence="1" key="1">
    <citation type="submission" date="2021-02" db="EMBL/GenBank/DDBJ databases">
        <authorList>
            <consortium name="DOE Joint Genome Institute"/>
            <person name="Ahrendt S."/>
            <person name="Looney B.P."/>
            <person name="Miyauchi S."/>
            <person name="Morin E."/>
            <person name="Drula E."/>
            <person name="Courty P.E."/>
            <person name="Chicoki N."/>
            <person name="Fauchery L."/>
            <person name="Kohler A."/>
            <person name="Kuo A."/>
            <person name="Labutti K."/>
            <person name="Pangilinan J."/>
            <person name="Lipzen A."/>
            <person name="Riley R."/>
            <person name="Andreopoulos W."/>
            <person name="He G."/>
            <person name="Johnson J."/>
            <person name="Barry K.W."/>
            <person name="Grigoriev I.V."/>
            <person name="Nagy L."/>
            <person name="Hibbett D."/>
            <person name="Henrissat B."/>
            <person name="Matheny P.B."/>
            <person name="Labbe J."/>
            <person name="Martin F."/>
        </authorList>
    </citation>
    <scope>NUCLEOTIDE SEQUENCE</scope>
    <source>
        <strain evidence="1">FP105234-sp</strain>
    </source>
</reference>
<keyword evidence="2" id="KW-1185">Reference proteome</keyword>
<name>A0ACB8RWU7_9AGAM</name>
<evidence type="ECO:0000313" key="2">
    <source>
        <dbReference type="Proteomes" id="UP000814033"/>
    </source>
</evidence>
<evidence type="ECO:0000313" key="1">
    <source>
        <dbReference type="EMBL" id="KAI0048090.1"/>
    </source>
</evidence>
<sequence length="156" mass="16754">MNRKHDDEQYWRCSCTVHLHSESAPERPAASSGTSSCDDHGVPAHHIFLLIYLKRCSATTIQPSIPRHTISHQHAPRRSTIALNILGRLSCPALSLPSCQKDLEEPSSAPDHTAHAAAHGTAPFVAAPPNVVCVQGMSDVLDDCPVWVVLVASSPG</sequence>
<dbReference type="Proteomes" id="UP000814033">
    <property type="component" value="Unassembled WGS sequence"/>
</dbReference>
<organism evidence="1 2">
    <name type="scientific">Auriscalpium vulgare</name>
    <dbReference type="NCBI Taxonomy" id="40419"/>
    <lineage>
        <taxon>Eukaryota</taxon>
        <taxon>Fungi</taxon>
        <taxon>Dikarya</taxon>
        <taxon>Basidiomycota</taxon>
        <taxon>Agaricomycotina</taxon>
        <taxon>Agaricomycetes</taxon>
        <taxon>Russulales</taxon>
        <taxon>Auriscalpiaceae</taxon>
        <taxon>Auriscalpium</taxon>
    </lineage>
</organism>
<accession>A0ACB8RWU7</accession>
<comment type="caution">
    <text evidence="1">The sequence shown here is derived from an EMBL/GenBank/DDBJ whole genome shotgun (WGS) entry which is preliminary data.</text>
</comment>
<gene>
    <name evidence="1" type="ORF">FA95DRAFT_1124271</name>
</gene>
<proteinExistence type="predicted"/>
<dbReference type="EMBL" id="MU275892">
    <property type="protein sequence ID" value="KAI0048090.1"/>
    <property type="molecule type" value="Genomic_DNA"/>
</dbReference>
<protein>
    <submittedName>
        <fullName evidence="1">Uncharacterized protein</fullName>
    </submittedName>
</protein>
<reference evidence="1" key="2">
    <citation type="journal article" date="2022" name="New Phytol.">
        <title>Evolutionary transition to the ectomycorrhizal habit in the genomes of a hyperdiverse lineage of mushroom-forming fungi.</title>
        <authorList>
            <person name="Looney B."/>
            <person name="Miyauchi S."/>
            <person name="Morin E."/>
            <person name="Drula E."/>
            <person name="Courty P.E."/>
            <person name="Kohler A."/>
            <person name="Kuo A."/>
            <person name="LaButti K."/>
            <person name="Pangilinan J."/>
            <person name="Lipzen A."/>
            <person name="Riley R."/>
            <person name="Andreopoulos W."/>
            <person name="He G."/>
            <person name="Johnson J."/>
            <person name="Nolan M."/>
            <person name="Tritt A."/>
            <person name="Barry K.W."/>
            <person name="Grigoriev I.V."/>
            <person name="Nagy L.G."/>
            <person name="Hibbett D."/>
            <person name="Henrissat B."/>
            <person name="Matheny P.B."/>
            <person name="Labbe J."/>
            <person name="Martin F.M."/>
        </authorList>
    </citation>
    <scope>NUCLEOTIDE SEQUENCE</scope>
    <source>
        <strain evidence="1">FP105234-sp</strain>
    </source>
</reference>